<keyword evidence="2" id="KW-0472">Membrane</keyword>
<keyword evidence="2" id="KW-0812">Transmembrane</keyword>
<proteinExistence type="predicted"/>
<dbReference type="AlphaFoldDB" id="A0A1B6DNR8"/>
<dbReference type="SUPFAM" id="SSF53756">
    <property type="entry name" value="UDP-Glycosyltransferase/glycogen phosphorylase"/>
    <property type="match status" value="1"/>
</dbReference>
<dbReference type="EMBL" id="GEDC01009972">
    <property type="protein sequence ID" value="JAS27326.1"/>
    <property type="molecule type" value="Transcribed_RNA"/>
</dbReference>
<sequence length="119" mass="14007">MFYHFALICLVYLIIHLTSQILFLINQKDLKSFMNRLKNTFLNIYYKHCYEQRHVSTSNQLAKKYLGENTPPLQELTKRTSIFLLNTHHNLRKAWPFPPQGIKVAGLHVKPIKTLPKVS</sequence>
<keyword evidence="2" id="KW-1133">Transmembrane helix</keyword>
<feature type="transmembrane region" description="Helical" evidence="2">
    <location>
        <begin position="6"/>
        <end position="26"/>
    </location>
</feature>
<name>A0A1B6DNR8_9HEMI</name>
<organism evidence="3">
    <name type="scientific">Clastoptera arizonana</name>
    <name type="common">Arizona spittle bug</name>
    <dbReference type="NCBI Taxonomy" id="38151"/>
    <lineage>
        <taxon>Eukaryota</taxon>
        <taxon>Metazoa</taxon>
        <taxon>Ecdysozoa</taxon>
        <taxon>Arthropoda</taxon>
        <taxon>Hexapoda</taxon>
        <taxon>Insecta</taxon>
        <taxon>Pterygota</taxon>
        <taxon>Neoptera</taxon>
        <taxon>Paraneoptera</taxon>
        <taxon>Hemiptera</taxon>
        <taxon>Auchenorrhyncha</taxon>
        <taxon>Cercopoidea</taxon>
        <taxon>Clastopteridae</taxon>
        <taxon>Clastoptera</taxon>
    </lineage>
</organism>
<protein>
    <submittedName>
        <fullName evidence="3">Uncharacterized protein</fullName>
    </submittedName>
</protein>
<accession>A0A1B6DNR8</accession>
<evidence type="ECO:0000256" key="2">
    <source>
        <dbReference type="SAM" id="Phobius"/>
    </source>
</evidence>
<reference evidence="3" key="1">
    <citation type="submission" date="2015-12" db="EMBL/GenBank/DDBJ databases">
        <title>De novo transcriptome assembly of four potential Pierce s Disease insect vectors from Arizona vineyards.</title>
        <authorList>
            <person name="Tassone E.E."/>
        </authorList>
    </citation>
    <scope>NUCLEOTIDE SEQUENCE</scope>
</reference>
<evidence type="ECO:0000256" key="1">
    <source>
        <dbReference type="ARBA" id="ARBA00022679"/>
    </source>
</evidence>
<dbReference type="InterPro" id="IPR002213">
    <property type="entry name" value="UDP_glucos_trans"/>
</dbReference>
<gene>
    <name evidence="3" type="ORF">g.42253</name>
</gene>
<dbReference type="Pfam" id="PF00201">
    <property type="entry name" value="UDPGT"/>
    <property type="match status" value="1"/>
</dbReference>
<dbReference type="GO" id="GO:0008194">
    <property type="term" value="F:UDP-glycosyltransferase activity"/>
    <property type="evidence" value="ECO:0007669"/>
    <property type="project" value="InterPro"/>
</dbReference>
<keyword evidence="1" id="KW-0808">Transferase</keyword>
<evidence type="ECO:0000313" key="3">
    <source>
        <dbReference type="EMBL" id="JAS27326.1"/>
    </source>
</evidence>